<name>A0A3P5XA72_9RHOB</name>
<dbReference type="OrthoDB" id="9806878at2"/>
<evidence type="ECO:0008006" key="5">
    <source>
        <dbReference type="Google" id="ProtNLM"/>
    </source>
</evidence>
<reference evidence="3 4" key="1">
    <citation type="submission" date="2018-11" db="EMBL/GenBank/DDBJ databases">
        <authorList>
            <person name="Criscuolo A."/>
        </authorList>
    </citation>
    <scope>NUCLEOTIDE SEQUENCE [LARGE SCALE GENOMIC DNA]</scope>
    <source>
        <strain evidence="3">ACIP111625</strain>
    </source>
</reference>
<dbReference type="InterPro" id="IPR021273">
    <property type="entry name" value="DUF2852"/>
</dbReference>
<keyword evidence="2" id="KW-0812">Transmembrane</keyword>
<dbReference type="EMBL" id="UXAW01000086">
    <property type="protein sequence ID" value="VDC31621.1"/>
    <property type="molecule type" value="Genomic_DNA"/>
</dbReference>
<evidence type="ECO:0000256" key="1">
    <source>
        <dbReference type="SAM" id="MobiDB-lite"/>
    </source>
</evidence>
<protein>
    <recommendedName>
        <fullName evidence="5">DUF2852 domain-containing protein</fullName>
    </recommendedName>
</protein>
<dbReference type="RefSeq" id="WP_124087722.1">
    <property type="nucleotide sequence ID" value="NZ_UXAW01000086.1"/>
</dbReference>
<sequence length="154" mass="17577">MNSTADFHTRPHRGGAIRSALRRADAWLDARGTWAWIAAMVAGFVIFAPLGLVILAWMIWGKQMFGKTCRHRGHSFGHGMHRHTGNAAFDSYKADTLRRLEEEQDAFESFLRRLRDARDKQEFDHFMEERARDVATAPTGDETPAGDEPRRGEH</sequence>
<dbReference type="Pfam" id="PF11014">
    <property type="entry name" value="DUF2852"/>
    <property type="match status" value="1"/>
</dbReference>
<dbReference type="Proteomes" id="UP000277498">
    <property type="component" value="Unassembled WGS sequence"/>
</dbReference>
<evidence type="ECO:0000313" key="4">
    <source>
        <dbReference type="Proteomes" id="UP000277498"/>
    </source>
</evidence>
<accession>A0A3P5XA72</accession>
<organism evidence="3 4">
    <name type="scientific">Pseudogemmobacter humi</name>
    <dbReference type="NCBI Taxonomy" id="2483812"/>
    <lineage>
        <taxon>Bacteria</taxon>
        <taxon>Pseudomonadati</taxon>
        <taxon>Pseudomonadota</taxon>
        <taxon>Alphaproteobacteria</taxon>
        <taxon>Rhodobacterales</taxon>
        <taxon>Paracoccaceae</taxon>
        <taxon>Pseudogemmobacter</taxon>
    </lineage>
</organism>
<evidence type="ECO:0000313" key="3">
    <source>
        <dbReference type="EMBL" id="VDC31621.1"/>
    </source>
</evidence>
<dbReference type="AlphaFoldDB" id="A0A3P5XA72"/>
<evidence type="ECO:0000256" key="2">
    <source>
        <dbReference type="SAM" id="Phobius"/>
    </source>
</evidence>
<gene>
    <name evidence="3" type="ORF">XINFAN_03002</name>
</gene>
<keyword evidence="2" id="KW-0472">Membrane</keyword>
<proteinExistence type="predicted"/>
<keyword evidence="2" id="KW-1133">Transmembrane helix</keyword>
<feature type="region of interest" description="Disordered" evidence="1">
    <location>
        <begin position="128"/>
        <end position="154"/>
    </location>
</feature>
<keyword evidence="4" id="KW-1185">Reference proteome</keyword>
<feature type="transmembrane region" description="Helical" evidence="2">
    <location>
        <begin position="34"/>
        <end position="60"/>
    </location>
</feature>